<protein>
    <submittedName>
        <fullName evidence="1">Uncharacterized protein</fullName>
    </submittedName>
</protein>
<dbReference type="AlphaFoldDB" id="A0A087SWN3"/>
<gene>
    <name evidence="1" type="ORF">X975_01804</name>
</gene>
<dbReference type="Proteomes" id="UP000054359">
    <property type="component" value="Unassembled WGS sequence"/>
</dbReference>
<sequence>MPDCFEDPRLKIQYSRRISKSDFPSTFVGYCFPS</sequence>
<evidence type="ECO:0000313" key="1">
    <source>
        <dbReference type="EMBL" id="KFM57272.1"/>
    </source>
</evidence>
<dbReference type="EMBL" id="KK112295">
    <property type="protein sequence ID" value="KFM57272.1"/>
    <property type="molecule type" value="Genomic_DNA"/>
</dbReference>
<keyword evidence="2" id="KW-1185">Reference proteome</keyword>
<name>A0A087SWN3_STEMI</name>
<reference evidence="1 2" key="1">
    <citation type="submission" date="2013-11" db="EMBL/GenBank/DDBJ databases">
        <title>Genome sequencing of Stegodyphus mimosarum.</title>
        <authorList>
            <person name="Bechsgaard J."/>
        </authorList>
    </citation>
    <scope>NUCLEOTIDE SEQUENCE [LARGE SCALE GENOMIC DNA]</scope>
</reference>
<feature type="non-terminal residue" evidence="1">
    <location>
        <position position="34"/>
    </location>
</feature>
<evidence type="ECO:0000313" key="2">
    <source>
        <dbReference type="Proteomes" id="UP000054359"/>
    </source>
</evidence>
<proteinExistence type="predicted"/>
<accession>A0A087SWN3</accession>
<organism evidence="1 2">
    <name type="scientific">Stegodyphus mimosarum</name>
    <name type="common">African social velvet spider</name>
    <dbReference type="NCBI Taxonomy" id="407821"/>
    <lineage>
        <taxon>Eukaryota</taxon>
        <taxon>Metazoa</taxon>
        <taxon>Ecdysozoa</taxon>
        <taxon>Arthropoda</taxon>
        <taxon>Chelicerata</taxon>
        <taxon>Arachnida</taxon>
        <taxon>Araneae</taxon>
        <taxon>Araneomorphae</taxon>
        <taxon>Entelegynae</taxon>
        <taxon>Eresoidea</taxon>
        <taxon>Eresidae</taxon>
        <taxon>Stegodyphus</taxon>
    </lineage>
</organism>